<organism evidence="1">
    <name type="scientific">mine drainage metagenome</name>
    <dbReference type="NCBI Taxonomy" id="410659"/>
    <lineage>
        <taxon>unclassified sequences</taxon>
        <taxon>metagenomes</taxon>
        <taxon>ecological metagenomes</taxon>
    </lineage>
</organism>
<proteinExistence type="predicted"/>
<gene>
    <name evidence="1" type="ORF">B2A_15956</name>
</gene>
<reference evidence="1" key="2">
    <citation type="journal article" date="2014" name="ISME J.">
        <title>Microbial stratification in low pH oxic and suboxic macroscopic growths along an acid mine drainage.</title>
        <authorList>
            <person name="Mendez-Garcia C."/>
            <person name="Mesa V."/>
            <person name="Sprenger R.R."/>
            <person name="Richter M."/>
            <person name="Diez M.S."/>
            <person name="Solano J."/>
            <person name="Bargiela R."/>
            <person name="Golyshina O.V."/>
            <person name="Manteca A."/>
            <person name="Ramos J.L."/>
            <person name="Gallego J.R."/>
            <person name="Llorente I."/>
            <person name="Martins Dos Santos V.A."/>
            <person name="Jensen O.N."/>
            <person name="Pelaez A.I."/>
            <person name="Sanchez J."/>
            <person name="Ferrer M."/>
        </authorList>
    </citation>
    <scope>NUCLEOTIDE SEQUENCE</scope>
</reference>
<reference evidence="1" key="1">
    <citation type="submission" date="2013-08" db="EMBL/GenBank/DDBJ databases">
        <authorList>
            <person name="Mendez C."/>
            <person name="Richter M."/>
            <person name="Ferrer M."/>
            <person name="Sanchez J."/>
        </authorList>
    </citation>
    <scope>NUCLEOTIDE SEQUENCE</scope>
</reference>
<accession>T0XXW6</accession>
<dbReference type="EMBL" id="AUZZ01011597">
    <property type="protein sequence ID" value="EQD25773.1"/>
    <property type="molecule type" value="Genomic_DNA"/>
</dbReference>
<sequence>MPGKYSRKPLWRFAGKLSLKVADALAPMAYRDAVRLDPLKSYVETVASAHMLAWLHAAFSHGVEVESYLDAAEGVPSILPDRRSWVSEVTLKPGITFHPSQEVEAKVIERFHELALQDCFIARSIKTKVTVSAP</sequence>
<dbReference type="AlphaFoldDB" id="T0XXW6"/>
<dbReference type="Gene3D" id="3.30.300.20">
    <property type="match status" value="1"/>
</dbReference>
<dbReference type="SUPFAM" id="SSF82784">
    <property type="entry name" value="OsmC-like"/>
    <property type="match status" value="1"/>
</dbReference>
<evidence type="ECO:0000313" key="1">
    <source>
        <dbReference type="EMBL" id="EQD25773.1"/>
    </source>
</evidence>
<name>T0XXW6_9ZZZZ</name>
<dbReference type="InterPro" id="IPR015946">
    <property type="entry name" value="KH_dom-like_a/b"/>
</dbReference>
<comment type="caution">
    <text evidence="1">The sequence shown here is derived from an EMBL/GenBank/DDBJ whole genome shotgun (WGS) entry which is preliminary data.</text>
</comment>
<protein>
    <submittedName>
        <fullName evidence="1">OsmC/Ohr family protein</fullName>
    </submittedName>
</protein>
<dbReference type="InterPro" id="IPR036102">
    <property type="entry name" value="OsmC/Ohrsf"/>
</dbReference>